<evidence type="ECO:0000256" key="1">
    <source>
        <dbReference type="SAM" id="Phobius"/>
    </source>
</evidence>
<evidence type="ECO:0000313" key="2">
    <source>
        <dbReference type="EMBL" id="ETO04985.1"/>
    </source>
</evidence>
<keyword evidence="3" id="KW-1185">Reference proteome</keyword>
<keyword evidence="1" id="KW-1133">Transmembrane helix</keyword>
<feature type="transmembrane region" description="Helical" evidence="1">
    <location>
        <begin position="143"/>
        <end position="163"/>
    </location>
</feature>
<gene>
    <name evidence="2" type="ORF">RFI_32411</name>
</gene>
<accession>X6LW94</accession>
<dbReference type="EMBL" id="ASPP01028675">
    <property type="protein sequence ID" value="ETO04985.1"/>
    <property type="molecule type" value="Genomic_DNA"/>
</dbReference>
<keyword evidence="1" id="KW-0812">Transmembrane</keyword>
<organism evidence="2 3">
    <name type="scientific">Reticulomyxa filosa</name>
    <dbReference type="NCBI Taxonomy" id="46433"/>
    <lineage>
        <taxon>Eukaryota</taxon>
        <taxon>Sar</taxon>
        <taxon>Rhizaria</taxon>
        <taxon>Retaria</taxon>
        <taxon>Foraminifera</taxon>
        <taxon>Monothalamids</taxon>
        <taxon>Reticulomyxidae</taxon>
        <taxon>Reticulomyxa</taxon>
    </lineage>
</organism>
<comment type="caution">
    <text evidence="2">The sequence shown here is derived from an EMBL/GenBank/DDBJ whole genome shotgun (WGS) entry which is preliminary data.</text>
</comment>
<feature type="non-terminal residue" evidence="2">
    <location>
        <position position="1"/>
    </location>
</feature>
<reference evidence="2 3" key="1">
    <citation type="journal article" date="2013" name="Curr. Biol.">
        <title>The Genome of the Foraminiferan Reticulomyxa filosa.</title>
        <authorList>
            <person name="Glockner G."/>
            <person name="Hulsmann N."/>
            <person name="Schleicher M."/>
            <person name="Noegel A.A."/>
            <person name="Eichinger L."/>
            <person name="Gallinger C."/>
            <person name="Pawlowski J."/>
            <person name="Sierra R."/>
            <person name="Euteneuer U."/>
            <person name="Pillet L."/>
            <person name="Moustafa A."/>
            <person name="Platzer M."/>
            <person name="Groth M."/>
            <person name="Szafranski K."/>
            <person name="Schliwa M."/>
        </authorList>
    </citation>
    <scope>NUCLEOTIDE SEQUENCE [LARGE SCALE GENOMIC DNA]</scope>
</reference>
<sequence length="172" mass="20782">ESPKKKSIEDELNKWKIRIRLKQDKESPVLWYLNEGDVQLFFETVPPGEDCLRKARVVTDLFDLVKTFMNFLSIYWSFFEELNDSFSLMLNLPFIRDLRRQKNDKRKRKKWCCKIIKIKNQIKVIFKVDIHGKINQLSSYVKIYFFQLYFIIILLRSLIHPILSLKCESNIE</sequence>
<dbReference type="AlphaFoldDB" id="X6LW94"/>
<proteinExistence type="predicted"/>
<evidence type="ECO:0000313" key="3">
    <source>
        <dbReference type="Proteomes" id="UP000023152"/>
    </source>
</evidence>
<protein>
    <submittedName>
        <fullName evidence="2">Uncharacterized protein</fullName>
    </submittedName>
</protein>
<keyword evidence="1" id="KW-0472">Membrane</keyword>
<name>X6LW94_RETFI</name>
<dbReference type="Proteomes" id="UP000023152">
    <property type="component" value="Unassembled WGS sequence"/>
</dbReference>